<accession>A0A2T6ZNG1</accession>
<evidence type="ECO:0000313" key="2">
    <source>
        <dbReference type="Proteomes" id="UP000244722"/>
    </source>
</evidence>
<gene>
    <name evidence="1" type="ORF">B9Z19DRAFT_1087185</name>
</gene>
<proteinExistence type="predicted"/>
<keyword evidence="2" id="KW-1185">Reference proteome</keyword>
<comment type="caution">
    <text evidence="1">The sequence shown here is derived from an EMBL/GenBank/DDBJ whole genome shotgun (WGS) entry which is preliminary data.</text>
</comment>
<dbReference type="Proteomes" id="UP000244722">
    <property type="component" value="Unassembled WGS sequence"/>
</dbReference>
<sequence>MLSEYIDAGTKDTCEICERVGVGVTYHHLVLVCFASRPMGWEGGKKRRRGC</sequence>
<dbReference type="EMBL" id="NESQ01000167">
    <property type="protein sequence ID" value="PUU77015.1"/>
    <property type="molecule type" value="Genomic_DNA"/>
</dbReference>
<organism evidence="1 2">
    <name type="scientific">Tuber borchii</name>
    <name type="common">White truffle</name>
    <dbReference type="NCBI Taxonomy" id="42251"/>
    <lineage>
        <taxon>Eukaryota</taxon>
        <taxon>Fungi</taxon>
        <taxon>Dikarya</taxon>
        <taxon>Ascomycota</taxon>
        <taxon>Pezizomycotina</taxon>
        <taxon>Pezizomycetes</taxon>
        <taxon>Pezizales</taxon>
        <taxon>Tuberaceae</taxon>
        <taxon>Tuber</taxon>
    </lineage>
</organism>
<dbReference type="AlphaFoldDB" id="A0A2T6ZNG1"/>
<name>A0A2T6ZNG1_TUBBO</name>
<protein>
    <submittedName>
        <fullName evidence="1">Uncharacterized protein</fullName>
    </submittedName>
</protein>
<reference evidence="1 2" key="1">
    <citation type="submission" date="2017-04" db="EMBL/GenBank/DDBJ databases">
        <title>Draft genome sequence of Tuber borchii Vittad., a whitish edible truffle.</title>
        <authorList>
            <consortium name="DOE Joint Genome Institute"/>
            <person name="Murat C."/>
            <person name="Kuo A."/>
            <person name="Barry K.W."/>
            <person name="Clum A."/>
            <person name="Dockter R.B."/>
            <person name="Fauchery L."/>
            <person name="Iotti M."/>
            <person name="Kohler A."/>
            <person name="Labutti K."/>
            <person name="Lindquist E.A."/>
            <person name="Lipzen A."/>
            <person name="Ohm R.A."/>
            <person name="Wang M."/>
            <person name="Grigoriev I.V."/>
            <person name="Zambonelli A."/>
            <person name="Martin F.M."/>
        </authorList>
    </citation>
    <scope>NUCLEOTIDE SEQUENCE [LARGE SCALE GENOMIC DNA]</scope>
    <source>
        <strain evidence="1 2">Tbo3840</strain>
    </source>
</reference>
<evidence type="ECO:0000313" key="1">
    <source>
        <dbReference type="EMBL" id="PUU77015.1"/>
    </source>
</evidence>